<gene>
    <name evidence="1" type="ORF">C5167_042893</name>
</gene>
<evidence type="ECO:0000313" key="2">
    <source>
        <dbReference type="Proteomes" id="UP000316621"/>
    </source>
</evidence>
<dbReference type="AlphaFoldDB" id="A0A4Y7L6S9"/>
<keyword evidence="2" id="KW-1185">Reference proteome</keyword>
<reference evidence="1 2" key="1">
    <citation type="journal article" date="2018" name="Science">
        <title>The opium poppy genome and morphinan production.</title>
        <authorList>
            <person name="Guo L."/>
            <person name="Winzer T."/>
            <person name="Yang X."/>
            <person name="Li Y."/>
            <person name="Ning Z."/>
            <person name="He Z."/>
            <person name="Teodor R."/>
            <person name="Lu Y."/>
            <person name="Bowser T.A."/>
            <person name="Graham I.A."/>
            <person name="Ye K."/>
        </authorList>
    </citation>
    <scope>NUCLEOTIDE SEQUENCE [LARGE SCALE GENOMIC DNA]</scope>
    <source>
        <strain evidence="2">cv. HN1</strain>
        <tissue evidence="1">Leaves</tissue>
    </source>
</reference>
<name>A0A4Y7L6S9_PAPSO</name>
<dbReference type="Proteomes" id="UP000316621">
    <property type="component" value="Chromosome 10"/>
</dbReference>
<evidence type="ECO:0000313" key="1">
    <source>
        <dbReference type="EMBL" id="RZC80320.1"/>
    </source>
</evidence>
<organism evidence="1 2">
    <name type="scientific">Papaver somniferum</name>
    <name type="common">Opium poppy</name>
    <dbReference type="NCBI Taxonomy" id="3469"/>
    <lineage>
        <taxon>Eukaryota</taxon>
        <taxon>Viridiplantae</taxon>
        <taxon>Streptophyta</taxon>
        <taxon>Embryophyta</taxon>
        <taxon>Tracheophyta</taxon>
        <taxon>Spermatophyta</taxon>
        <taxon>Magnoliopsida</taxon>
        <taxon>Ranunculales</taxon>
        <taxon>Papaveraceae</taxon>
        <taxon>Papaveroideae</taxon>
        <taxon>Papaver</taxon>
    </lineage>
</organism>
<protein>
    <submittedName>
        <fullName evidence="1">Uncharacterized protein</fullName>
    </submittedName>
</protein>
<proteinExistence type="predicted"/>
<accession>A0A4Y7L6S9</accession>
<sequence length="72" mass="8371">MGVRPSPIDCNSLSSIQVRLWKEFNVQIDTRTNIYVIGGLQFLQWLSKETVDLEELRTIGHENNFCVTIEHH</sequence>
<dbReference type="Gramene" id="RZC80320">
    <property type="protein sequence ID" value="RZC80320"/>
    <property type="gene ID" value="C5167_042893"/>
</dbReference>
<dbReference type="EMBL" id="CM010724">
    <property type="protein sequence ID" value="RZC80320.1"/>
    <property type="molecule type" value="Genomic_DNA"/>
</dbReference>